<keyword evidence="2" id="KW-1185">Reference proteome</keyword>
<protein>
    <submittedName>
        <fullName evidence="1">Uncharacterized protein</fullName>
    </submittedName>
</protein>
<name>A0A1G8JGB3_9RHOO</name>
<accession>A0A1G8JGB3</accession>
<evidence type="ECO:0000313" key="2">
    <source>
        <dbReference type="Proteomes" id="UP000198607"/>
    </source>
</evidence>
<sequence>MNDEQRAAILRRRDEALRLFVEHPENFTPAVREAILANRVIVGMTPYDCHLAAGAFSYKVQADTAIWPPNSDPLKVLWAQTLRPDNSQIWMSFETDTQFPGEGRCRFRVHFRHGAVARIEKLT</sequence>
<evidence type="ECO:0000313" key="1">
    <source>
        <dbReference type="EMBL" id="SDI30319.1"/>
    </source>
</evidence>
<dbReference type="AlphaFoldDB" id="A0A1G8JGB3"/>
<dbReference type="OrthoDB" id="8777979at2"/>
<dbReference type="RefSeq" id="WP_091938968.1">
    <property type="nucleotide sequence ID" value="NZ_FNCY01000016.1"/>
</dbReference>
<reference evidence="1 2" key="1">
    <citation type="submission" date="2016-10" db="EMBL/GenBank/DDBJ databases">
        <authorList>
            <person name="de Groot N.N."/>
        </authorList>
    </citation>
    <scope>NUCLEOTIDE SEQUENCE [LARGE SCALE GENOMIC DNA]</scope>
    <source>
        <strain evidence="1 2">DSM 5885</strain>
    </source>
</reference>
<organism evidence="1 2">
    <name type="scientific">Propionivibrio dicarboxylicus</name>
    <dbReference type="NCBI Taxonomy" id="83767"/>
    <lineage>
        <taxon>Bacteria</taxon>
        <taxon>Pseudomonadati</taxon>
        <taxon>Pseudomonadota</taxon>
        <taxon>Betaproteobacteria</taxon>
        <taxon>Rhodocyclales</taxon>
        <taxon>Rhodocyclaceae</taxon>
        <taxon>Propionivibrio</taxon>
    </lineage>
</organism>
<proteinExistence type="predicted"/>
<dbReference type="Proteomes" id="UP000198607">
    <property type="component" value="Unassembled WGS sequence"/>
</dbReference>
<dbReference type="EMBL" id="FNCY01000016">
    <property type="protein sequence ID" value="SDI30319.1"/>
    <property type="molecule type" value="Genomic_DNA"/>
</dbReference>
<gene>
    <name evidence="1" type="ORF">SAMN05660652_03204</name>
</gene>